<dbReference type="EMBL" id="UYYG01001173">
    <property type="protein sequence ID" value="VDN58866.1"/>
    <property type="molecule type" value="Genomic_DNA"/>
</dbReference>
<dbReference type="PANTHER" id="PTHR46064:SF1">
    <property type="entry name" value="QUEUINE TRNA-RIBOSYLTRANSFERASE ACCESSORY SUBUNIT 2"/>
    <property type="match status" value="1"/>
</dbReference>
<protein>
    <submittedName>
        <fullName evidence="5">TGT domain-containing protein</fullName>
    </submittedName>
</protein>
<evidence type="ECO:0000313" key="2">
    <source>
        <dbReference type="EMBL" id="VDN58866.1"/>
    </source>
</evidence>
<reference evidence="2 4" key="2">
    <citation type="submission" date="2018-11" db="EMBL/GenBank/DDBJ databases">
        <authorList>
            <consortium name="Pathogen Informatics"/>
        </authorList>
    </citation>
    <scope>NUCLEOTIDE SEQUENCE [LARGE SCALE GENOMIC DNA]</scope>
</reference>
<dbReference type="PANTHER" id="PTHR46064">
    <property type="entry name" value="QUEUINE TRNA-RIBOSYLTRANSFERASE ACCESSORY SUBUNIT 2"/>
    <property type="match status" value="1"/>
</dbReference>
<dbReference type="Proteomes" id="UP000274756">
    <property type="component" value="Unassembled WGS sequence"/>
</dbReference>
<proteinExistence type="predicted"/>
<dbReference type="InterPro" id="IPR036511">
    <property type="entry name" value="TGT-like_sf"/>
</dbReference>
<sequence length="378" mass="43246">MVRFHIEKCNSFGRVGRLKLWGDVEIDHATPSCMIYTRAGHIPHLSWDVVNKWIKFMQRPIFQITLPTLLVFFYLQIRFIDCAGDICKIWIIIRERRTFASGTHLEICALLMQYNTIQYEGAATHLSLFDPLDVRENGFNNSKSISIWTKGGRIALNVKALMDVVACSKISTYETLFDYDTPRSSLNKRLSKSLERTNDFCKAIFNDLDSSKGVAVLSLGGGFSTYHRGRFAQEIGSLPHGHAVHIDLYEFACHPVGKKKLLNRKRRANEENDKATEIFNKEQKFNNSEKITESNHFSENEVQEILSHTLQETNPELLRIVTGAFSPLQVACLVKCGIDLFDSSFAVYLAESGKSFRLSKDFPDDPMFSTIDFNEKWY</sequence>
<gene>
    <name evidence="2" type="ORF">DME_LOCUS8839</name>
</gene>
<name>A0A158Q4J7_DRAME</name>
<reference evidence="5" key="1">
    <citation type="submission" date="2016-04" db="UniProtKB">
        <authorList>
            <consortium name="WormBaseParasite"/>
        </authorList>
    </citation>
    <scope>IDENTIFICATION</scope>
</reference>
<dbReference type="SUPFAM" id="SSF51713">
    <property type="entry name" value="tRNA-guanine transglycosylase"/>
    <property type="match status" value="1"/>
</dbReference>
<keyword evidence="4" id="KW-1185">Reference proteome</keyword>
<evidence type="ECO:0000313" key="4">
    <source>
        <dbReference type="Proteomes" id="UP000274756"/>
    </source>
</evidence>
<dbReference type="OrthoDB" id="27601at2759"/>
<evidence type="ECO:0000313" key="3">
    <source>
        <dbReference type="Proteomes" id="UP000038040"/>
    </source>
</evidence>
<dbReference type="GO" id="GO:0006400">
    <property type="term" value="P:tRNA modification"/>
    <property type="evidence" value="ECO:0007669"/>
    <property type="project" value="InterPro"/>
</dbReference>
<dbReference type="WBParaSite" id="DME_0000504001-mRNA-1">
    <property type="protein sequence ID" value="DME_0000504001-mRNA-1"/>
    <property type="gene ID" value="DME_0000504001"/>
</dbReference>
<dbReference type="Pfam" id="PF01702">
    <property type="entry name" value="TGT"/>
    <property type="match status" value="1"/>
</dbReference>
<evidence type="ECO:0000259" key="1">
    <source>
        <dbReference type="Pfam" id="PF01702"/>
    </source>
</evidence>
<dbReference type="InterPro" id="IPR002616">
    <property type="entry name" value="tRNA_ribo_trans-like"/>
</dbReference>
<evidence type="ECO:0000313" key="5">
    <source>
        <dbReference type="WBParaSite" id="DME_0000504001-mRNA-1"/>
    </source>
</evidence>
<dbReference type="InterPro" id="IPR050852">
    <property type="entry name" value="Queuine_tRNA-ribosyltrfase"/>
</dbReference>
<dbReference type="Gene3D" id="3.20.20.105">
    <property type="entry name" value="Queuine tRNA-ribosyltransferase-like"/>
    <property type="match status" value="1"/>
</dbReference>
<dbReference type="Proteomes" id="UP000038040">
    <property type="component" value="Unplaced"/>
</dbReference>
<accession>A0A158Q4J7</accession>
<dbReference type="STRING" id="318479.A0A158Q4J7"/>
<dbReference type="AlphaFoldDB" id="A0A158Q4J7"/>
<organism evidence="3 5">
    <name type="scientific">Dracunculus medinensis</name>
    <name type="common">Guinea worm</name>
    <dbReference type="NCBI Taxonomy" id="318479"/>
    <lineage>
        <taxon>Eukaryota</taxon>
        <taxon>Metazoa</taxon>
        <taxon>Ecdysozoa</taxon>
        <taxon>Nematoda</taxon>
        <taxon>Chromadorea</taxon>
        <taxon>Rhabditida</taxon>
        <taxon>Spirurina</taxon>
        <taxon>Dracunculoidea</taxon>
        <taxon>Dracunculidae</taxon>
        <taxon>Dracunculus</taxon>
    </lineage>
</organism>
<feature type="domain" description="tRNA-guanine(15) transglycosylase-like" evidence="1">
    <location>
        <begin position="299"/>
        <end position="356"/>
    </location>
</feature>